<dbReference type="InterPro" id="IPR001375">
    <property type="entry name" value="Peptidase_S9_cat"/>
</dbReference>
<dbReference type="PANTHER" id="PTHR42776:SF27">
    <property type="entry name" value="DIPEPTIDYL PEPTIDASE FAMILY MEMBER 6"/>
    <property type="match status" value="1"/>
</dbReference>
<dbReference type="EMBL" id="LN890655">
    <property type="protein sequence ID" value="CUS03460.2"/>
    <property type="molecule type" value="Genomic_DNA"/>
</dbReference>
<evidence type="ECO:0000256" key="1">
    <source>
        <dbReference type="ARBA" id="ARBA00010040"/>
    </source>
</evidence>
<evidence type="ECO:0000256" key="3">
    <source>
        <dbReference type="ARBA" id="ARBA00022801"/>
    </source>
</evidence>
<dbReference type="GO" id="GO:0004252">
    <property type="term" value="F:serine-type endopeptidase activity"/>
    <property type="evidence" value="ECO:0007669"/>
    <property type="project" value="TreeGrafter"/>
</dbReference>
<dbReference type="Proteomes" id="UP000215027">
    <property type="component" value="Chromosome I"/>
</dbReference>
<evidence type="ECO:0000313" key="6">
    <source>
        <dbReference type="EMBL" id="CUS03460.2"/>
    </source>
</evidence>
<dbReference type="SUPFAM" id="SSF82171">
    <property type="entry name" value="DPP6 N-terminal domain-like"/>
    <property type="match status" value="1"/>
</dbReference>
<dbReference type="InterPro" id="IPR029058">
    <property type="entry name" value="AB_hydrolase_fold"/>
</dbReference>
<name>A0A160T4C6_9CHLR</name>
<dbReference type="InterPro" id="IPR011042">
    <property type="entry name" value="6-blade_b-propeller_TolB-like"/>
</dbReference>
<keyword evidence="4" id="KW-0720">Serine protease</keyword>
<dbReference type="OrthoDB" id="108903at2"/>
<dbReference type="RefSeq" id="WP_095042954.1">
    <property type="nucleotide sequence ID" value="NZ_LN890655.1"/>
</dbReference>
<dbReference type="PANTHER" id="PTHR42776">
    <property type="entry name" value="SERINE PEPTIDASE S9 FAMILY MEMBER"/>
    <property type="match status" value="1"/>
</dbReference>
<feature type="domain" description="Peptidase S9 prolyl oligopeptidase catalytic" evidence="5">
    <location>
        <begin position="468"/>
        <end position="676"/>
    </location>
</feature>
<evidence type="ECO:0000256" key="4">
    <source>
        <dbReference type="ARBA" id="ARBA00022825"/>
    </source>
</evidence>
<keyword evidence="3" id="KW-0378">Hydrolase</keyword>
<gene>
    <name evidence="6" type="ORF">CFX0092_A1582</name>
</gene>
<reference evidence="6" key="1">
    <citation type="submission" date="2016-01" db="EMBL/GenBank/DDBJ databases">
        <authorList>
            <person name="Mcilroy J.S."/>
            <person name="Karst M S."/>
            <person name="Albertsen M."/>
        </authorList>
    </citation>
    <scope>NUCLEOTIDE SEQUENCE</scope>
    <source>
        <strain evidence="6">Cfx-K</strain>
    </source>
</reference>
<evidence type="ECO:0000313" key="7">
    <source>
        <dbReference type="Proteomes" id="UP000215027"/>
    </source>
</evidence>
<protein>
    <submittedName>
        <fullName evidence="6">Acylaminoacyl-peptidase YuxL</fullName>
    </submittedName>
</protein>
<organism evidence="6 7">
    <name type="scientific">Candidatus Promineifilum breve</name>
    <dbReference type="NCBI Taxonomy" id="1806508"/>
    <lineage>
        <taxon>Bacteria</taxon>
        <taxon>Bacillati</taxon>
        <taxon>Chloroflexota</taxon>
        <taxon>Ardenticatenia</taxon>
        <taxon>Candidatus Promineifilales</taxon>
        <taxon>Candidatus Promineifilaceae</taxon>
        <taxon>Candidatus Promineifilum</taxon>
    </lineage>
</organism>
<dbReference type="Gene3D" id="2.120.10.30">
    <property type="entry name" value="TolB, C-terminal domain"/>
    <property type="match status" value="3"/>
</dbReference>
<accession>A0A160T4C6</accession>
<keyword evidence="2" id="KW-0645">Protease</keyword>
<dbReference type="GO" id="GO:0006508">
    <property type="term" value="P:proteolysis"/>
    <property type="evidence" value="ECO:0007669"/>
    <property type="project" value="UniProtKB-KW"/>
</dbReference>
<dbReference type="Gene3D" id="3.40.50.1820">
    <property type="entry name" value="alpha/beta hydrolase"/>
    <property type="match status" value="1"/>
</dbReference>
<sequence length="676" mass="75775">MTDPQTPAMPRLTAADDLYRFNTPGDPQIAPDGRRVVFTVQRVERETEKKYTNLWLAEADGTRLRQFTHGKWADTQPRWSPDGQTIAFVSNRGNEEQAQIYLIPIDGGEARPLTELKGNFASFEWSPDGAQLVCQFRRKDADALEREKDETKKKLGISYRHITSADYKFDGAGYLPRERWHVWVIDAANGAATQLTEGDKDETEPRWSPDGQQILFASNRAERPDMDFDATELYLIPAAGGEMRQLETHPGRKFAAVFSPDGTHVAYLGRAEFGRWYQNARLYVAPVAGGGARELSGAIDLHLAPATNGDFFNGTAPSLPVWSADGRRVYCLATTRANEWLLSLAVFEPNDEPLWLVNEPGVLGGYTFDRERRRVAYLWSTLDDPVQLLVRDAGQDGRPGEPRPLTTLNPWLAEIATGDIEEVWFKAADGYDLHGWILKPPGFDPAQQYPSILQIHGGPQTQYGNIYMHEFHYLAAAGYVVYWSNPRGSQGYGEAMTGAIYGRWGTVDYDDVMAWADYAARLPYIDTDRMGVTGGSYGGYMTTLIIGRTDRFRAAVAQRVVSNFLSFYGSSDLNYGLEHLAGAPMPWDDMATCWAQSPISAINNATTPTLVIHSENDYRCDQEQGEQVFVALRRLGVDTELLLLPGESHGVSRGGRTDRRIARLEHMLGWFERYLK</sequence>
<proteinExistence type="inferred from homology"/>
<keyword evidence="7" id="KW-1185">Reference proteome</keyword>
<dbReference type="KEGG" id="pbf:CFX0092_A1582"/>
<dbReference type="FunFam" id="3.40.50.1820:FF:000028">
    <property type="entry name" value="S9 family peptidase"/>
    <property type="match status" value="1"/>
</dbReference>
<evidence type="ECO:0000256" key="2">
    <source>
        <dbReference type="ARBA" id="ARBA00022670"/>
    </source>
</evidence>
<dbReference type="SUPFAM" id="SSF53474">
    <property type="entry name" value="alpha/beta-Hydrolases"/>
    <property type="match status" value="1"/>
</dbReference>
<dbReference type="InterPro" id="IPR011659">
    <property type="entry name" value="WD40"/>
</dbReference>
<dbReference type="AlphaFoldDB" id="A0A160T4C6"/>
<evidence type="ECO:0000259" key="5">
    <source>
        <dbReference type="Pfam" id="PF00326"/>
    </source>
</evidence>
<comment type="similarity">
    <text evidence="1">Belongs to the peptidase S9C family.</text>
</comment>
<dbReference type="Pfam" id="PF00326">
    <property type="entry name" value="Peptidase_S9"/>
    <property type="match status" value="1"/>
</dbReference>
<dbReference type="Pfam" id="PF07676">
    <property type="entry name" value="PD40"/>
    <property type="match status" value="2"/>
</dbReference>